<evidence type="ECO:0000256" key="1">
    <source>
        <dbReference type="ARBA" id="ARBA00010199"/>
    </source>
</evidence>
<proteinExistence type="inferred from homology"/>
<name>A0ABD3P5J5_9STRA</name>
<evidence type="ECO:0000313" key="4">
    <source>
        <dbReference type="EMBL" id="KAL3783489.1"/>
    </source>
</evidence>
<feature type="transmembrane region" description="Helical" evidence="3">
    <location>
        <begin position="29"/>
        <end position="56"/>
    </location>
</feature>
<reference evidence="4 5" key="1">
    <citation type="submission" date="2024-10" db="EMBL/GenBank/DDBJ databases">
        <title>Updated reference genomes for cyclostephanoid diatoms.</title>
        <authorList>
            <person name="Roberts W.R."/>
            <person name="Alverson A.J."/>
        </authorList>
    </citation>
    <scope>NUCLEOTIDE SEQUENCE [LARGE SCALE GENOMIC DNA]</scope>
    <source>
        <strain evidence="4 5">AJA276-08</strain>
    </source>
</reference>
<evidence type="ECO:0000256" key="3">
    <source>
        <dbReference type="SAM" id="Phobius"/>
    </source>
</evidence>
<organism evidence="4 5">
    <name type="scientific">Stephanodiscus triporus</name>
    <dbReference type="NCBI Taxonomy" id="2934178"/>
    <lineage>
        <taxon>Eukaryota</taxon>
        <taxon>Sar</taxon>
        <taxon>Stramenopiles</taxon>
        <taxon>Ochrophyta</taxon>
        <taxon>Bacillariophyta</taxon>
        <taxon>Coscinodiscophyceae</taxon>
        <taxon>Thalassiosirophycidae</taxon>
        <taxon>Stephanodiscales</taxon>
        <taxon>Stephanodiscaceae</taxon>
        <taxon>Stephanodiscus</taxon>
    </lineage>
</organism>
<dbReference type="Proteomes" id="UP001530315">
    <property type="component" value="Unassembled WGS sequence"/>
</dbReference>
<keyword evidence="3" id="KW-0472">Membrane</keyword>
<comment type="similarity">
    <text evidence="1">Belongs to the multi antimicrobial extrusion (MATE) (TC 2.A.66.1) family.</text>
</comment>
<feature type="transmembrane region" description="Helical" evidence="3">
    <location>
        <begin position="274"/>
        <end position="296"/>
    </location>
</feature>
<evidence type="ECO:0000313" key="5">
    <source>
        <dbReference type="Proteomes" id="UP001530315"/>
    </source>
</evidence>
<evidence type="ECO:0000256" key="2">
    <source>
        <dbReference type="SAM" id="MobiDB-lite"/>
    </source>
</evidence>
<feature type="transmembrane region" description="Helical" evidence="3">
    <location>
        <begin position="243"/>
        <end position="268"/>
    </location>
</feature>
<protein>
    <recommendedName>
        <fullName evidence="6">Multidrug and toxic compound extrusion protein</fullName>
    </recommendedName>
</protein>
<feature type="transmembrane region" description="Helical" evidence="3">
    <location>
        <begin position="403"/>
        <end position="421"/>
    </location>
</feature>
<sequence length="575" mass="62052">MSLPNKLADAVDVADYFDYVETTKHPGGVLLAIALCASVGGIVGLPLIVGLGRNLLLETEEERSSRRWRDPRCPTPSLLGLLRTIVEYDDEARRILRLAVPLILSANVDRATQLITLAVISNYMGTDAMVAYTMVHLFNGITSSFVMGWIDAIDTKGSMAYGARNYELTGRYVRASCLGHVLCTMPASLLWGTTAGRIMLFLGFEESTADLARDFAWVYAACEAVNGLNVGAQKFLAVIGREMYANVVYCLERIATVTLVAIFVVGVGTSSLRVLGVVMLTSSALFLLVGNILIPIKLGYITKFKSGLLGRSSDGLSVARDVFDAALPCAFNRLCEESEWEVMTIFASMLGPAEAATWATMGFIWNVFESTTEAIGNACEMRVSYQLGKGRPGMAKLAGYKTMFLASVASILGSAIFLSLSSVLPSLLTKDATIQGMLLDLFPLLALSNVSMGFGMVAWTAVGGQGRNSLATKIAISCSFLVTCPIAGVLTVWMKLNLQSLMFAMHFGYTLTGTLLCACLQLSDWEALSKKVQGQMRANPDDFDSDSDESSTASSSSSNPEVEEDDEEDENKKNR</sequence>
<evidence type="ECO:0008006" key="6">
    <source>
        <dbReference type="Google" id="ProtNLM"/>
    </source>
</evidence>
<feature type="transmembrane region" description="Helical" evidence="3">
    <location>
        <begin position="441"/>
        <end position="462"/>
    </location>
</feature>
<feature type="region of interest" description="Disordered" evidence="2">
    <location>
        <begin position="536"/>
        <end position="575"/>
    </location>
</feature>
<comment type="caution">
    <text evidence="4">The sequence shown here is derived from an EMBL/GenBank/DDBJ whole genome shotgun (WGS) entry which is preliminary data.</text>
</comment>
<accession>A0ABD3P5J5</accession>
<keyword evidence="3" id="KW-0812">Transmembrane</keyword>
<keyword evidence="5" id="KW-1185">Reference proteome</keyword>
<dbReference type="InterPro" id="IPR002528">
    <property type="entry name" value="MATE_fam"/>
</dbReference>
<feature type="transmembrane region" description="Helical" evidence="3">
    <location>
        <begin position="500"/>
        <end position="522"/>
    </location>
</feature>
<feature type="compositionally biased region" description="Low complexity" evidence="2">
    <location>
        <begin position="550"/>
        <end position="560"/>
    </location>
</feature>
<keyword evidence="3" id="KW-1133">Transmembrane helix</keyword>
<feature type="transmembrane region" description="Helical" evidence="3">
    <location>
        <begin position="474"/>
        <end position="494"/>
    </location>
</feature>
<gene>
    <name evidence="4" type="ORF">ACHAW5_009368</name>
</gene>
<dbReference type="AlphaFoldDB" id="A0ABD3P5J5"/>
<dbReference type="PANTHER" id="PTHR11206">
    <property type="entry name" value="MULTIDRUG RESISTANCE PROTEIN"/>
    <property type="match status" value="1"/>
</dbReference>
<dbReference type="Pfam" id="PF01554">
    <property type="entry name" value="MatE"/>
    <property type="match status" value="2"/>
</dbReference>
<dbReference type="EMBL" id="JALLAZ020000970">
    <property type="protein sequence ID" value="KAL3783489.1"/>
    <property type="molecule type" value="Genomic_DNA"/>
</dbReference>